<dbReference type="Proteomes" id="UP000199032">
    <property type="component" value="Unassembled WGS sequence"/>
</dbReference>
<gene>
    <name evidence="2" type="ORF">COMA1_10832</name>
</gene>
<dbReference type="STRING" id="1742972.COMA1_10832"/>
<evidence type="ECO:0008006" key="4">
    <source>
        <dbReference type="Google" id="ProtNLM"/>
    </source>
</evidence>
<dbReference type="EMBL" id="CZQA01000001">
    <property type="protein sequence ID" value="CUS32829.1"/>
    <property type="molecule type" value="Genomic_DNA"/>
</dbReference>
<accession>A0A0S4L889</accession>
<dbReference type="InterPro" id="IPR011006">
    <property type="entry name" value="CheY-like_superfamily"/>
</dbReference>
<sequence length="191" mass="20450">MTGADSVPPSFTLALISRYTLIYLGLQSTLAGVGTVVHLLPGVMSEALRTERHPDLFVLDLETERDAIDMIRQIRNAAPTSKIILLSGVEGTRCLHNVFAYGVDGVILTVQPPAVVRVLLEDLFTRTRHPDQPGRHAPEEVGVEEAVYDGSCVRTTAVGQATTGCSRVAVIGLVRQGSLESSEGRSYPGAV</sequence>
<evidence type="ECO:0000313" key="3">
    <source>
        <dbReference type="Proteomes" id="UP000199032"/>
    </source>
</evidence>
<dbReference type="Gene3D" id="3.40.50.2300">
    <property type="match status" value="1"/>
</dbReference>
<dbReference type="SUPFAM" id="SSF52172">
    <property type="entry name" value="CheY-like"/>
    <property type="match status" value="1"/>
</dbReference>
<keyword evidence="3" id="KW-1185">Reference proteome</keyword>
<keyword evidence="1" id="KW-0812">Transmembrane</keyword>
<keyword evidence="1" id="KW-1133">Transmembrane helix</keyword>
<dbReference type="OrthoDB" id="9794397at2"/>
<organism evidence="2 3">
    <name type="scientific">Candidatus Nitrospira nitrosa</name>
    <dbReference type="NCBI Taxonomy" id="1742972"/>
    <lineage>
        <taxon>Bacteria</taxon>
        <taxon>Pseudomonadati</taxon>
        <taxon>Nitrospirota</taxon>
        <taxon>Nitrospiria</taxon>
        <taxon>Nitrospirales</taxon>
        <taxon>Nitrospiraceae</taxon>
        <taxon>Nitrospira</taxon>
    </lineage>
</organism>
<proteinExistence type="predicted"/>
<name>A0A0S4L889_9BACT</name>
<evidence type="ECO:0000313" key="2">
    <source>
        <dbReference type="EMBL" id="CUS32829.1"/>
    </source>
</evidence>
<reference evidence="2 3" key="1">
    <citation type="submission" date="2015-10" db="EMBL/GenBank/DDBJ databases">
        <authorList>
            <person name="Gilbert D.G."/>
        </authorList>
    </citation>
    <scope>NUCLEOTIDE SEQUENCE [LARGE SCALE GENOMIC DNA]</scope>
    <source>
        <strain evidence="2">COMA1</strain>
    </source>
</reference>
<protein>
    <recommendedName>
        <fullName evidence="4">Response regulatory domain-containing protein</fullName>
    </recommendedName>
</protein>
<evidence type="ECO:0000256" key="1">
    <source>
        <dbReference type="SAM" id="Phobius"/>
    </source>
</evidence>
<dbReference type="AlphaFoldDB" id="A0A0S4L889"/>
<keyword evidence="1" id="KW-0472">Membrane</keyword>
<dbReference type="RefSeq" id="WP_090744077.1">
    <property type="nucleotide sequence ID" value="NZ_CZQA01000001.1"/>
</dbReference>
<feature type="transmembrane region" description="Helical" evidence="1">
    <location>
        <begin position="20"/>
        <end position="40"/>
    </location>
</feature>